<feature type="region of interest" description="Disordered" evidence="1">
    <location>
        <begin position="453"/>
        <end position="482"/>
    </location>
</feature>
<dbReference type="Gene3D" id="3.40.50.300">
    <property type="entry name" value="P-loop containing nucleotide triphosphate hydrolases"/>
    <property type="match status" value="1"/>
</dbReference>
<sequence>MEDSRRLRGELCPTCRISHQPFCPPPRPFYGNGFPPDDPFRFPVQPPPFHRPFPVPQPFTERSRMSPPPLPHHPYPMVPRSAEYWGGYPLPERVPFRQSFHPPERLLSEESLEREWFHKRMKVEEREERPLGYSASPQLPDRFGAFPTMVSLEDERRLNLIRHHGRAQGNSPFDGEQRPNGGFPVDRHPHVDSRYAWSGSDRDLYGPSVALTGSYDPVAHIPPFFNPKNHALREGSYGDYRDPAGAQDSQDPGRFVHFEAKELERKEWDAGNNLRSNSSLAGIRQEQYGHRDASSHPSRSYGNGDVAPESLKHCTVHHNPEVNSKYKQYFSEEHVNNLQKQLPHSSSYTVSQESREMLGHREHLQQTGVFEPGYPRADSYQSPFVTNVGHHGHLDRLVHEYAENKHEAPAQKSEVLPSFEPKAPLLEDSFRPLVPQNYHMLGRSDVQINQRNHMPMQSGSGMPASMGGQLQAPQTSRPPPPQLLPTLPSEPSLFHITSSLPMALPSVSSVPIVLTGDVSHAVQGFSESPATSGVVFSKEQAGNTSTGILTERRSLIPQILSNQHAEKGQKFALKRALTDKRTTIDASHVFLQPHRATRPDHIVVILRGLPGSGKSYLAKALRDLEVDNGGNAPRIHCMDDYFMTEVEKVEESDGSKGKKQITRKVMEFCYEPEMEERSGYEVYLLEATYKDPTGCAARNVHGFTLEDIKGMAEKWEESPAFYLQLDTQSLFSGDNLNESNIQE</sequence>
<evidence type="ECO:0008006" key="4">
    <source>
        <dbReference type="Google" id="ProtNLM"/>
    </source>
</evidence>
<dbReference type="Proteomes" id="UP000652761">
    <property type="component" value="Unassembled WGS sequence"/>
</dbReference>
<feature type="non-terminal residue" evidence="2">
    <location>
        <position position="743"/>
    </location>
</feature>
<name>A0A843TK69_COLES</name>
<accession>A0A843TK69</accession>
<feature type="region of interest" description="Disordered" evidence="1">
    <location>
        <begin position="285"/>
        <end position="306"/>
    </location>
</feature>
<organism evidence="2 3">
    <name type="scientific">Colocasia esculenta</name>
    <name type="common">Wild taro</name>
    <name type="synonym">Arum esculentum</name>
    <dbReference type="NCBI Taxonomy" id="4460"/>
    <lineage>
        <taxon>Eukaryota</taxon>
        <taxon>Viridiplantae</taxon>
        <taxon>Streptophyta</taxon>
        <taxon>Embryophyta</taxon>
        <taxon>Tracheophyta</taxon>
        <taxon>Spermatophyta</taxon>
        <taxon>Magnoliopsida</taxon>
        <taxon>Liliopsida</taxon>
        <taxon>Araceae</taxon>
        <taxon>Aroideae</taxon>
        <taxon>Colocasieae</taxon>
        <taxon>Colocasia</taxon>
    </lineage>
</organism>
<dbReference type="OrthoDB" id="513595at2759"/>
<keyword evidence="3" id="KW-1185">Reference proteome</keyword>
<reference evidence="2" key="1">
    <citation type="submission" date="2017-07" db="EMBL/GenBank/DDBJ databases">
        <title>Taro Niue Genome Assembly and Annotation.</title>
        <authorList>
            <person name="Atibalentja N."/>
            <person name="Keating K."/>
            <person name="Fields C.J."/>
        </authorList>
    </citation>
    <scope>NUCLEOTIDE SEQUENCE</scope>
    <source>
        <strain evidence="2">Niue_2</strain>
        <tissue evidence="2">Leaf</tissue>
    </source>
</reference>
<dbReference type="InterPro" id="IPR027417">
    <property type="entry name" value="P-loop_NTPase"/>
</dbReference>
<dbReference type="PANTHER" id="PTHR13413:SF0">
    <property type="entry name" value="YLP MOTIF-CONTAINING PROTEIN 1"/>
    <property type="match status" value="1"/>
</dbReference>
<protein>
    <recommendedName>
        <fullName evidence="4">YLP motif-containing protein 1</fullName>
    </recommendedName>
</protein>
<gene>
    <name evidence="2" type="ORF">Taro_002941</name>
</gene>
<dbReference type="SUPFAM" id="SSF52540">
    <property type="entry name" value="P-loop containing nucleoside triphosphate hydrolases"/>
    <property type="match status" value="1"/>
</dbReference>
<comment type="caution">
    <text evidence="2">The sequence shown here is derived from an EMBL/GenBank/DDBJ whole genome shotgun (WGS) entry which is preliminary data.</text>
</comment>
<evidence type="ECO:0000313" key="2">
    <source>
        <dbReference type="EMBL" id="MQL70616.1"/>
    </source>
</evidence>
<dbReference type="GO" id="GO:0005634">
    <property type="term" value="C:nucleus"/>
    <property type="evidence" value="ECO:0007669"/>
    <property type="project" value="InterPro"/>
</dbReference>
<dbReference type="PANTHER" id="PTHR13413">
    <property type="entry name" value="YLP MOTIF CONTAINING PROTEIN NUCLEAR PROTEIN ZAP"/>
    <property type="match status" value="1"/>
</dbReference>
<dbReference type="GO" id="GO:0032204">
    <property type="term" value="P:regulation of telomere maintenance"/>
    <property type="evidence" value="ECO:0007669"/>
    <property type="project" value="TreeGrafter"/>
</dbReference>
<proteinExistence type="predicted"/>
<evidence type="ECO:0000256" key="1">
    <source>
        <dbReference type="SAM" id="MobiDB-lite"/>
    </source>
</evidence>
<evidence type="ECO:0000313" key="3">
    <source>
        <dbReference type="Proteomes" id="UP000652761"/>
    </source>
</evidence>
<dbReference type="AlphaFoldDB" id="A0A843TK69"/>
<dbReference type="InterPro" id="IPR026314">
    <property type="entry name" value="YLP_motif_con_p1"/>
</dbReference>
<dbReference type="EMBL" id="NMUH01000073">
    <property type="protein sequence ID" value="MQL70616.1"/>
    <property type="molecule type" value="Genomic_DNA"/>
</dbReference>